<evidence type="ECO:0000256" key="4">
    <source>
        <dbReference type="PROSITE-ProRule" id="PRU00723"/>
    </source>
</evidence>
<keyword evidence="3 4" id="KW-0862">Zinc</keyword>
<accession>A0A7J6TIH3</accession>
<reference evidence="7 8" key="1">
    <citation type="submission" date="2020-04" db="EMBL/GenBank/DDBJ databases">
        <title>Perkinsus olseni comparative genomics.</title>
        <authorList>
            <person name="Bogema D.R."/>
        </authorList>
    </citation>
    <scope>NUCLEOTIDE SEQUENCE [LARGE SCALE GENOMIC DNA]</scope>
    <source>
        <strain evidence="7 8">ATCC PRA-207</strain>
    </source>
</reference>
<dbReference type="InterPro" id="IPR000571">
    <property type="entry name" value="Znf_CCCH"/>
</dbReference>
<protein>
    <recommendedName>
        <fullName evidence="6">C3H1-type domain-containing protein</fullName>
    </recommendedName>
</protein>
<evidence type="ECO:0000313" key="8">
    <source>
        <dbReference type="Proteomes" id="UP000553632"/>
    </source>
</evidence>
<evidence type="ECO:0000259" key="6">
    <source>
        <dbReference type="PROSITE" id="PS50103"/>
    </source>
</evidence>
<sequence>MPVANNVEEKVKALVKDLLGENPITEDALNTLVSNLWHWLMLYSTLITASARLRLEVIIEEAQARRSLKRKRAEKEVEVFNMATGLKNLQDHVGPLALKAPPELIPQSRFLNKLKEDPYTYVPMSDLQVAQDVVDSSVTTKENLETGKPVHIKVSPSKPVTNLSQWVSCFSRFGIALMIIIPSVEEVSSLAIIAYINLIIRLTENTSFNQATAFDEQYRSRVSGYHSRGLSWSDILADPGSVDSALLVSAQVGVLNRDRDSKSDGKISQNRFDQVCRYWKQGRCNQGSRCRFRHSYPDSRQQQQHSGKSFYDVDALKNNNDFYPGSGKSNQKDAEGASRGRSRRPKRSRSSGTSFILKARSLIRNPLPLGADGWSGVWERTKHCEPEARTLSGSYLGPRAPV</sequence>
<proteinExistence type="predicted"/>
<comment type="caution">
    <text evidence="7">The sequence shown here is derived from an EMBL/GenBank/DDBJ whole genome shotgun (WGS) entry which is preliminary data.</text>
</comment>
<dbReference type="OMA" id="RCNQGSR"/>
<dbReference type="EMBL" id="JABANO010010523">
    <property type="protein sequence ID" value="KAF4745023.1"/>
    <property type="molecule type" value="Genomic_DNA"/>
</dbReference>
<dbReference type="PROSITE" id="PS50103">
    <property type="entry name" value="ZF_C3H1"/>
    <property type="match status" value="1"/>
</dbReference>
<keyword evidence="2 4" id="KW-0863">Zinc-finger</keyword>
<dbReference type="Proteomes" id="UP000553632">
    <property type="component" value="Unassembled WGS sequence"/>
</dbReference>
<dbReference type="AlphaFoldDB" id="A0A7J6TIH3"/>
<dbReference type="Gene3D" id="4.10.1000.10">
    <property type="entry name" value="Zinc finger, CCCH-type"/>
    <property type="match status" value="1"/>
</dbReference>
<dbReference type="GO" id="GO:0008270">
    <property type="term" value="F:zinc ion binding"/>
    <property type="evidence" value="ECO:0007669"/>
    <property type="project" value="UniProtKB-KW"/>
</dbReference>
<gene>
    <name evidence="7" type="ORF">FOZ63_033772</name>
</gene>
<keyword evidence="1 4" id="KW-0479">Metal-binding</keyword>
<evidence type="ECO:0000256" key="5">
    <source>
        <dbReference type="SAM" id="MobiDB-lite"/>
    </source>
</evidence>
<feature type="region of interest" description="Disordered" evidence="5">
    <location>
        <begin position="321"/>
        <end position="357"/>
    </location>
</feature>
<evidence type="ECO:0000256" key="3">
    <source>
        <dbReference type="ARBA" id="ARBA00022833"/>
    </source>
</evidence>
<evidence type="ECO:0000256" key="2">
    <source>
        <dbReference type="ARBA" id="ARBA00022771"/>
    </source>
</evidence>
<evidence type="ECO:0000256" key="1">
    <source>
        <dbReference type="ARBA" id="ARBA00022723"/>
    </source>
</evidence>
<dbReference type="SUPFAM" id="SSF90229">
    <property type="entry name" value="CCCH zinc finger"/>
    <property type="match status" value="1"/>
</dbReference>
<organism evidence="7 8">
    <name type="scientific">Perkinsus olseni</name>
    <name type="common">Perkinsus atlanticus</name>
    <dbReference type="NCBI Taxonomy" id="32597"/>
    <lineage>
        <taxon>Eukaryota</taxon>
        <taxon>Sar</taxon>
        <taxon>Alveolata</taxon>
        <taxon>Perkinsozoa</taxon>
        <taxon>Perkinsea</taxon>
        <taxon>Perkinsida</taxon>
        <taxon>Perkinsidae</taxon>
        <taxon>Perkinsus</taxon>
    </lineage>
</organism>
<dbReference type="InterPro" id="IPR036855">
    <property type="entry name" value="Znf_CCCH_sf"/>
</dbReference>
<evidence type="ECO:0000313" key="7">
    <source>
        <dbReference type="EMBL" id="KAF4745023.1"/>
    </source>
</evidence>
<feature type="compositionally biased region" description="Basic residues" evidence="5">
    <location>
        <begin position="340"/>
        <end position="349"/>
    </location>
</feature>
<name>A0A7J6TIH3_PEROL</name>
<feature type="zinc finger region" description="C3H1-type" evidence="4">
    <location>
        <begin position="270"/>
        <end position="297"/>
    </location>
</feature>
<dbReference type="SMART" id="SM00356">
    <property type="entry name" value="ZnF_C3H1"/>
    <property type="match status" value="1"/>
</dbReference>
<feature type="domain" description="C3H1-type" evidence="6">
    <location>
        <begin position="270"/>
        <end position="297"/>
    </location>
</feature>
<keyword evidence="8" id="KW-1185">Reference proteome</keyword>